<evidence type="ECO:0000313" key="1">
    <source>
        <dbReference type="EMBL" id="VBA46719.1"/>
    </source>
</evidence>
<dbReference type="AlphaFoldDB" id="A0A498QJ81"/>
<gene>
    <name evidence="1" type="ORF">LAUMK142_00442</name>
</gene>
<dbReference type="EMBL" id="UPHU01000001">
    <property type="protein sequence ID" value="VBA46719.1"/>
    <property type="molecule type" value="Genomic_DNA"/>
</dbReference>
<reference evidence="1 2" key="1">
    <citation type="submission" date="2018-09" db="EMBL/GenBank/DDBJ databases">
        <authorList>
            <person name="Tagini F."/>
        </authorList>
    </citation>
    <scope>NUCLEOTIDE SEQUENCE [LARGE SCALE GENOMIC DNA]</scope>
    <source>
        <strain evidence="1 2">MK142</strain>
    </source>
</reference>
<protein>
    <submittedName>
        <fullName evidence="1">Uncharacterized protein</fullName>
    </submittedName>
</protein>
<sequence>MANETWFGATAPTKPPVPNVELSLNPWIDDFGWSSAGSGEWRWGVDTLACM</sequence>
<proteinExistence type="predicted"/>
<evidence type="ECO:0000313" key="2">
    <source>
        <dbReference type="Proteomes" id="UP000268285"/>
    </source>
</evidence>
<organism evidence="1 2">
    <name type="scientific">Mycobacterium pseudokansasii</name>
    <dbReference type="NCBI Taxonomy" id="2341080"/>
    <lineage>
        <taxon>Bacteria</taxon>
        <taxon>Bacillati</taxon>
        <taxon>Actinomycetota</taxon>
        <taxon>Actinomycetes</taxon>
        <taxon>Mycobacteriales</taxon>
        <taxon>Mycobacteriaceae</taxon>
        <taxon>Mycobacterium</taxon>
    </lineage>
</organism>
<keyword evidence="2" id="KW-1185">Reference proteome</keyword>
<dbReference type="Proteomes" id="UP000268285">
    <property type="component" value="Unassembled WGS sequence"/>
</dbReference>
<accession>A0A498QJ81</accession>
<name>A0A498QJ81_9MYCO</name>